<keyword evidence="2" id="KW-0175">Coiled coil</keyword>
<dbReference type="AlphaFoldDB" id="B8BV31"/>
<reference evidence="4 5" key="1">
    <citation type="journal article" date="2004" name="Science">
        <title>The genome of the diatom Thalassiosira pseudonana: ecology, evolution, and metabolism.</title>
        <authorList>
            <person name="Armbrust E.V."/>
            <person name="Berges J.A."/>
            <person name="Bowler C."/>
            <person name="Green B.R."/>
            <person name="Martinez D."/>
            <person name="Putnam N.H."/>
            <person name="Zhou S."/>
            <person name="Allen A.E."/>
            <person name="Apt K.E."/>
            <person name="Bechner M."/>
            <person name="Brzezinski M.A."/>
            <person name="Chaal B.K."/>
            <person name="Chiovitti A."/>
            <person name="Davis A.K."/>
            <person name="Demarest M.S."/>
            <person name="Detter J.C."/>
            <person name="Glavina T."/>
            <person name="Goodstein D."/>
            <person name="Hadi M.Z."/>
            <person name="Hellsten U."/>
            <person name="Hildebrand M."/>
            <person name="Jenkins B.D."/>
            <person name="Jurka J."/>
            <person name="Kapitonov V.V."/>
            <person name="Kroger N."/>
            <person name="Lau W.W."/>
            <person name="Lane T.W."/>
            <person name="Larimer F.W."/>
            <person name="Lippmeier J.C."/>
            <person name="Lucas S."/>
            <person name="Medina M."/>
            <person name="Montsant A."/>
            <person name="Obornik M."/>
            <person name="Parker M.S."/>
            <person name="Palenik B."/>
            <person name="Pazour G.J."/>
            <person name="Richardson P.M."/>
            <person name="Rynearson T.A."/>
            <person name="Saito M.A."/>
            <person name="Schwartz D.C."/>
            <person name="Thamatrakoln K."/>
            <person name="Valentin K."/>
            <person name="Vardi A."/>
            <person name="Wilkerson F.P."/>
            <person name="Rokhsar D.S."/>
        </authorList>
    </citation>
    <scope>NUCLEOTIDE SEQUENCE [LARGE SCALE GENOMIC DNA]</scope>
    <source>
        <strain evidence="4 5">CCMP1335</strain>
    </source>
</reference>
<dbReference type="SMART" id="SM00320">
    <property type="entry name" value="WD40"/>
    <property type="match status" value="5"/>
</dbReference>
<evidence type="ECO:0000256" key="3">
    <source>
        <dbReference type="SAM" id="MobiDB-lite"/>
    </source>
</evidence>
<feature type="coiled-coil region" evidence="2">
    <location>
        <begin position="58"/>
        <end position="99"/>
    </location>
</feature>
<evidence type="ECO:0000313" key="5">
    <source>
        <dbReference type="Proteomes" id="UP000001449"/>
    </source>
</evidence>
<dbReference type="GeneID" id="7443084"/>
<accession>B8BV31</accession>
<dbReference type="PANTHER" id="PTHR19879:SF9">
    <property type="entry name" value="TRANSCRIPTION INITIATION FACTOR TFIID SUBUNIT 5"/>
    <property type="match status" value="1"/>
</dbReference>
<dbReference type="Pfam" id="PF00400">
    <property type="entry name" value="WD40"/>
    <property type="match status" value="3"/>
</dbReference>
<dbReference type="Gene3D" id="2.130.10.10">
    <property type="entry name" value="YVTN repeat-like/Quinoprotein amine dehydrogenase"/>
    <property type="match status" value="2"/>
</dbReference>
<dbReference type="EMBL" id="CM000639">
    <property type="protein sequence ID" value="EED95388.1"/>
    <property type="molecule type" value="Genomic_DNA"/>
</dbReference>
<evidence type="ECO:0000256" key="1">
    <source>
        <dbReference type="PROSITE-ProRule" id="PRU00221"/>
    </source>
</evidence>
<dbReference type="HOGENOM" id="CLU_630876_0_0_1"/>
<name>B8BV31_THAPS</name>
<dbReference type="InterPro" id="IPR001680">
    <property type="entry name" value="WD40_rpt"/>
</dbReference>
<dbReference type="PROSITE" id="PS50082">
    <property type="entry name" value="WD_REPEATS_2"/>
    <property type="match status" value="2"/>
</dbReference>
<gene>
    <name evidence="4" type="ORF">THAPSDRAFT_2690</name>
</gene>
<dbReference type="InterPro" id="IPR036322">
    <property type="entry name" value="WD40_repeat_dom_sf"/>
</dbReference>
<dbReference type="Proteomes" id="UP000001449">
    <property type="component" value="Chromosome 2"/>
</dbReference>
<proteinExistence type="predicted"/>
<dbReference type="PROSITE" id="PS50294">
    <property type="entry name" value="WD_REPEATS_REGION"/>
    <property type="match status" value="1"/>
</dbReference>
<dbReference type="OMA" id="CVWDIAS"/>
<feature type="repeat" description="WD" evidence="1">
    <location>
        <begin position="507"/>
        <end position="538"/>
    </location>
</feature>
<dbReference type="InterPro" id="IPR015943">
    <property type="entry name" value="WD40/YVTN_repeat-like_dom_sf"/>
</dbReference>
<protein>
    <submittedName>
        <fullName evidence="4">Uncharacterized protein</fullName>
    </submittedName>
</protein>
<organism evidence="4 5">
    <name type="scientific">Thalassiosira pseudonana</name>
    <name type="common">Marine diatom</name>
    <name type="synonym">Cyclotella nana</name>
    <dbReference type="NCBI Taxonomy" id="35128"/>
    <lineage>
        <taxon>Eukaryota</taxon>
        <taxon>Sar</taxon>
        <taxon>Stramenopiles</taxon>
        <taxon>Ochrophyta</taxon>
        <taxon>Bacillariophyta</taxon>
        <taxon>Coscinodiscophyceae</taxon>
        <taxon>Thalassiosirophycidae</taxon>
        <taxon>Thalassiosirales</taxon>
        <taxon>Thalassiosiraceae</taxon>
        <taxon>Thalassiosira</taxon>
    </lineage>
</organism>
<dbReference type="PaxDb" id="35128-Thaps2690"/>
<evidence type="ECO:0000313" key="4">
    <source>
        <dbReference type="EMBL" id="EED95388.1"/>
    </source>
</evidence>
<dbReference type="STRING" id="35128.B8BV31"/>
<sequence>MRTLLQLPSVFDGQRPAPTFHSNTNRAPSSCIVALQLHSSYYKRPMDLLANIGQADQLTSAREENRVLKAKCKELAVRVHELNAENQALKAEVEIYRAESYSGGVTGSNKLSGNGGAAERESNGALLGDDAKDGADDFVTSGNGLYPSDPAVTLPKIHGNANPLCCSVNPDDSLLATGGADSSLNLCRWGLALAPGAESSTKAVEESIRIPCRAPVICTAFAQVHQGRSYPVVAAGCMDGSVLLAYCGLDLDSKDGKDRILKPEVHNVGNGVNENGIQHSKYVKTICWSPSSPILASASADGTVQLTRVGGEDEFLNVDGKISGKVTMEVVQSMHFDGPVEAMCFLNDGDTLCCYVRGTCYLSYFDLKDGCKQTKCSLNGGCEYCISIPQVMLFVSWLTVIFPFSVAAAGTGCFDEHVSFAILSLRPSPNGKYIAAATDVSRNIIMEAGTERIVRNLYGHENDGFSNPKIAWSRSGQYLYGNSQDENCICVWDIASSQIVKRLKEENGGHSGNVRDIYSSSKTDTLASVAFDKTAKVWLRDM</sequence>
<dbReference type="KEGG" id="tps:THAPSDRAFT_2690"/>
<dbReference type="eggNOG" id="ENOG502S80F">
    <property type="taxonomic scope" value="Eukaryota"/>
</dbReference>
<feature type="region of interest" description="Disordered" evidence="3">
    <location>
        <begin position="107"/>
        <end position="127"/>
    </location>
</feature>
<keyword evidence="5" id="KW-1185">Reference proteome</keyword>
<dbReference type="InParanoid" id="B8BV31"/>
<dbReference type="SUPFAM" id="SSF50978">
    <property type="entry name" value="WD40 repeat-like"/>
    <property type="match status" value="1"/>
</dbReference>
<reference evidence="4 5" key="2">
    <citation type="journal article" date="2008" name="Nature">
        <title>The Phaeodactylum genome reveals the evolutionary history of diatom genomes.</title>
        <authorList>
            <person name="Bowler C."/>
            <person name="Allen A.E."/>
            <person name="Badger J.H."/>
            <person name="Grimwood J."/>
            <person name="Jabbari K."/>
            <person name="Kuo A."/>
            <person name="Maheswari U."/>
            <person name="Martens C."/>
            <person name="Maumus F."/>
            <person name="Otillar R.P."/>
            <person name="Rayko E."/>
            <person name="Salamov A."/>
            <person name="Vandepoele K."/>
            <person name="Beszteri B."/>
            <person name="Gruber A."/>
            <person name="Heijde M."/>
            <person name="Katinka M."/>
            <person name="Mock T."/>
            <person name="Valentin K."/>
            <person name="Verret F."/>
            <person name="Berges J.A."/>
            <person name="Brownlee C."/>
            <person name="Cadoret J.P."/>
            <person name="Chiovitti A."/>
            <person name="Choi C.J."/>
            <person name="Coesel S."/>
            <person name="De Martino A."/>
            <person name="Detter J.C."/>
            <person name="Durkin C."/>
            <person name="Falciatore A."/>
            <person name="Fournet J."/>
            <person name="Haruta M."/>
            <person name="Huysman M.J."/>
            <person name="Jenkins B.D."/>
            <person name="Jiroutova K."/>
            <person name="Jorgensen R.E."/>
            <person name="Joubert Y."/>
            <person name="Kaplan A."/>
            <person name="Kroger N."/>
            <person name="Kroth P.G."/>
            <person name="La Roche J."/>
            <person name="Lindquist E."/>
            <person name="Lommer M."/>
            <person name="Martin-Jezequel V."/>
            <person name="Lopez P.J."/>
            <person name="Lucas S."/>
            <person name="Mangogna M."/>
            <person name="McGinnis K."/>
            <person name="Medlin L.K."/>
            <person name="Montsant A."/>
            <person name="Oudot-Le Secq M.P."/>
            <person name="Napoli C."/>
            <person name="Obornik M."/>
            <person name="Parker M.S."/>
            <person name="Petit J.L."/>
            <person name="Porcel B.M."/>
            <person name="Poulsen N."/>
            <person name="Robison M."/>
            <person name="Rychlewski L."/>
            <person name="Rynearson T.A."/>
            <person name="Schmutz J."/>
            <person name="Shapiro H."/>
            <person name="Siaut M."/>
            <person name="Stanley M."/>
            <person name="Sussman M.R."/>
            <person name="Taylor A.R."/>
            <person name="Vardi A."/>
            <person name="von Dassow P."/>
            <person name="Vyverman W."/>
            <person name="Willis A."/>
            <person name="Wyrwicz L.S."/>
            <person name="Rokhsar D.S."/>
            <person name="Weissenbach J."/>
            <person name="Armbrust E.V."/>
            <person name="Green B.R."/>
            <person name="Van de Peer Y."/>
            <person name="Grigoriev I.V."/>
        </authorList>
    </citation>
    <scope>NUCLEOTIDE SEQUENCE [LARGE SCALE GENOMIC DNA]</scope>
    <source>
        <strain evidence="4 5">CCMP1335</strain>
    </source>
</reference>
<dbReference type="PANTHER" id="PTHR19879">
    <property type="entry name" value="TRANSCRIPTION INITIATION FACTOR TFIID"/>
    <property type="match status" value="1"/>
</dbReference>
<dbReference type="RefSeq" id="XP_002287945.1">
    <property type="nucleotide sequence ID" value="XM_002287909.1"/>
</dbReference>
<keyword evidence="1" id="KW-0853">WD repeat</keyword>
<evidence type="ECO:0000256" key="2">
    <source>
        <dbReference type="SAM" id="Coils"/>
    </source>
</evidence>
<feature type="repeat" description="WD" evidence="1">
    <location>
        <begin position="276"/>
        <end position="306"/>
    </location>
</feature>